<gene>
    <name evidence="1" type="ORF">D0962_00090</name>
</gene>
<evidence type="ECO:0000313" key="1">
    <source>
        <dbReference type="EMBL" id="NEZ61191.1"/>
    </source>
</evidence>
<evidence type="ECO:0000313" key="2">
    <source>
        <dbReference type="Proteomes" id="UP000473574"/>
    </source>
</evidence>
<protein>
    <submittedName>
        <fullName evidence="1">Uncharacterized protein</fullName>
    </submittedName>
</protein>
<reference evidence="1 2" key="1">
    <citation type="journal article" date="2020" name="Microb. Ecol.">
        <title>Ecogenomics of the Marine Benthic Filamentous Cyanobacterium Adonisia.</title>
        <authorList>
            <person name="Walter J.M."/>
            <person name="Coutinho F.H."/>
            <person name="Leomil L."/>
            <person name="Hargreaves P.I."/>
            <person name="Campeao M.E."/>
            <person name="Vieira V.V."/>
            <person name="Silva B.S."/>
            <person name="Fistarol G.O."/>
            <person name="Salomon P.S."/>
            <person name="Sawabe T."/>
            <person name="Mino S."/>
            <person name="Hosokawa M."/>
            <person name="Miyashita H."/>
            <person name="Maruyama F."/>
            <person name="van Verk M.C."/>
            <person name="Dutilh B.E."/>
            <person name="Thompson C.C."/>
            <person name="Thompson F.L."/>
        </authorList>
    </citation>
    <scope>NUCLEOTIDE SEQUENCE [LARGE SCALE GENOMIC DNA]</scope>
    <source>
        <strain evidence="1 2">CCMR0082</strain>
    </source>
</reference>
<comment type="caution">
    <text evidence="1">The sequence shown here is derived from an EMBL/GenBank/DDBJ whole genome shotgun (WGS) entry which is preliminary data.</text>
</comment>
<accession>A0A6M0RZU5</accession>
<dbReference type="AlphaFoldDB" id="A0A6M0RZU5"/>
<dbReference type="Proteomes" id="UP000473574">
    <property type="component" value="Unassembled WGS sequence"/>
</dbReference>
<organism evidence="1 2">
    <name type="scientific">Adonisia turfae CCMR0082</name>
    <dbReference type="NCBI Taxonomy" id="2304604"/>
    <lineage>
        <taxon>Bacteria</taxon>
        <taxon>Bacillati</taxon>
        <taxon>Cyanobacteriota</taxon>
        <taxon>Adonisia</taxon>
        <taxon>Adonisia turfae</taxon>
    </lineage>
</organism>
<sequence>MSLAMAETAKRSVTLMATTWAEIDELAQANDEISPAELIRQIILRGLRSYKAEIAKGLELKTKQLVQQKLKQRQGSMAEALEVLKAKVANDKEASAAIAAIEKGLTD</sequence>
<name>A0A6M0RZU5_9CYAN</name>
<proteinExistence type="predicted"/>
<dbReference type="EMBL" id="QZCE01000001">
    <property type="protein sequence ID" value="NEZ61191.1"/>
    <property type="molecule type" value="Genomic_DNA"/>
</dbReference>